<evidence type="ECO:0000256" key="1">
    <source>
        <dbReference type="SAM" id="MobiDB-lite"/>
    </source>
</evidence>
<organism evidence="2 3">
    <name type="scientific">Pyrenophora tritici-repentis (strain Pt-1C-BFP)</name>
    <name type="common">Wheat tan spot fungus</name>
    <name type="synonym">Drechslera tritici-repentis</name>
    <dbReference type="NCBI Taxonomy" id="426418"/>
    <lineage>
        <taxon>Eukaryota</taxon>
        <taxon>Fungi</taxon>
        <taxon>Dikarya</taxon>
        <taxon>Ascomycota</taxon>
        <taxon>Pezizomycotina</taxon>
        <taxon>Dothideomycetes</taxon>
        <taxon>Pleosporomycetidae</taxon>
        <taxon>Pleosporales</taxon>
        <taxon>Pleosporineae</taxon>
        <taxon>Pleosporaceae</taxon>
        <taxon>Pyrenophora</taxon>
    </lineage>
</organism>
<gene>
    <name evidence="2" type="ORF">PTRG_04538</name>
</gene>
<sequence length="66" mass="6669">MWGNGKYGFSYQYTFAWKASAGGIDPGAICAGALAGARLCSCSLSSSNSRNESGSEGGVSGAKRPD</sequence>
<feature type="region of interest" description="Disordered" evidence="1">
    <location>
        <begin position="43"/>
        <end position="66"/>
    </location>
</feature>
<reference evidence="3" key="1">
    <citation type="journal article" date="2013" name="G3 (Bethesda)">
        <title>Comparative genomics of a plant-pathogenic fungus, Pyrenophora tritici-repentis, reveals transduplication and the impact of repeat elements on pathogenicity and population divergence.</title>
        <authorList>
            <person name="Manning V.A."/>
            <person name="Pandelova I."/>
            <person name="Dhillon B."/>
            <person name="Wilhelm L.J."/>
            <person name="Goodwin S.B."/>
            <person name="Berlin A.M."/>
            <person name="Figueroa M."/>
            <person name="Freitag M."/>
            <person name="Hane J.K."/>
            <person name="Henrissat B."/>
            <person name="Holman W.H."/>
            <person name="Kodira C.D."/>
            <person name="Martin J."/>
            <person name="Oliver R.P."/>
            <person name="Robbertse B."/>
            <person name="Schackwitz W."/>
            <person name="Schwartz D.C."/>
            <person name="Spatafora J.W."/>
            <person name="Turgeon B.G."/>
            <person name="Yandava C."/>
            <person name="Young S."/>
            <person name="Zhou S."/>
            <person name="Zeng Q."/>
            <person name="Grigoriev I.V."/>
            <person name="Ma L.-J."/>
            <person name="Ciuffetti L.M."/>
        </authorList>
    </citation>
    <scope>NUCLEOTIDE SEQUENCE [LARGE SCALE GENOMIC DNA]</scope>
    <source>
        <strain evidence="3">Pt-1C-BFP</strain>
    </source>
</reference>
<dbReference type="InParanoid" id="B2W4I8"/>
<protein>
    <submittedName>
        <fullName evidence="2">Uncharacterized protein</fullName>
    </submittedName>
</protein>
<name>B2W4I8_PYRTR</name>
<accession>B2W4I8</accession>
<feature type="compositionally biased region" description="Low complexity" evidence="1">
    <location>
        <begin position="43"/>
        <end position="54"/>
    </location>
</feature>
<dbReference type="AlphaFoldDB" id="B2W4I8"/>
<evidence type="ECO:0000313" key="2">
    <source>
        <dbReference type="EMBL" id="EDU47445.1"/>
    </source>
</evidence>
<dbReference type="Proteomes" id="UP000001471">
    <property type="component" value="Unassembled WGS sequence"/>
</dbReference>
<dbReference type="EMBL" id="DS231618">
    <property type="protein sequence ID" value="EDU47445.1"/>
    <property type="molecule type" value="Genomic_DNA"/>
</dbReference>
<evidence type="ECO:0000313" key="3">
    <source>
        <dbReference type="Proteomes" id="UP000001471"/>
    </source>
</evidence>
<dbReference type="HOGENOM" id="CLU_2832419_0_0_1"/>
<proteinExistence type="predicted"/>